<dbReference type="Pfam" id="PF01565">
    <property type="entry name" value="FAD_binding_4"/>
    <property type="match status" value="1"/>
</dbReference>
<dbReference type="InterPro" id="IPR016167">
    <property type="entry name" value="FAD-bd_PCMH_sub1"/>
</dbReference>
<dbReference type="InterPro" id="IPR016169">
    <property type="entry name" value="FAD-bd_PCMH_sub2"/>
</dbReference>
<dbReference type="Pfam" id="PF02913">
    <property type="entry name" value="FAD-oxidase_C"/>
    <property type="match status" value="1"/>
</dbReference>
<dbReference type="Proteomes" id="UP000004095">
    <property type="component" value="Unassembled WGS sequence"/>
</dbReference>
<evidence type="ECO:0000256" key="6">
    <source>
        <dbReference type="ARBA" id="ARBA00023002"/>
    </source>
</evidence>
<keyword evidence="3" id="KW-0285">Flavoprotein</keyword>
<dbReference type="PANTHER" id="PTHR11748">
    <property type="entry name" value="D-LACTATE DEHYDROGENASE"/>
    <property type="match status" value="1"/>
</dbReference>
<dbReference type="PANTHER" id="PTHR11748:SF111">
    <property type="entry name" value="D-LACTATE DEHYDROGENASE, MITOCHONDRIAL-RELATED"/>
    <property type="match status" value="1"/>
</dbReference>
<dbReference type="InterPro" id="IPR016170">
    <property type="entry name" value="Cytok_DH_C_sf"/>
</dbReference>
<evidence type="ECO:0000256" key="1">
    <source>
        <dbReference type="ARBA" id="ARBA00001974"/>
    </source>
</evidence>
<dbReference type="SUPFAM" id="SSF55103">
    <property type="entry name" value="FAD-linked oxidases, C-terminal domain"/>
    <property type="match status" value="1"/>
</dbReference>
<evidence type="ECO:0000259" key="8">
    <source>
        <dbReference type="PROSITE" id="PS51387"/>
    </source>
</evidence>
<proteinExistence type="inferred from homology"/>
<keyword evidence="5" id="KW-0809">Transit peptide</keyword>
<dbReference type="GO" id="GO:0071949">
    <property type="term" value="F:FAD binding"/>
    <property type="evidence" value="ECO:0007669"/>
    <property type="project" value="InterPro"/>
</dbReference>
<evidence type="ECO:0000256" key="4">
    <source>
        <dbReference type="ARBA" id="ARBA00022827"/>
    </source>
</evidence>
<dbReference type="PROSITE" id="PS51387">
    <property type="entry name" value="FAD_PCMH"/>
    <property type="match status" value="1"/>
</dbReference>
<dbReference type="eggNOG" id="COG0277">
    <property type="taxonomic scope" value="Bacteria"/>
</dbReference>
<evidence type="ECO:0000256" key="5">
    <source>
        <dbReference type="ARBA" id="ARBA00022946"/>
    </source>
</evidence>
<keyword evidence="4" id="KW-0274">FAD</keyword>
<protein>
    <recommendedName>
        <fullName evidence="7">D-lactate dehydrogenase (cytochrome)</fullName>
        <ecNumber evidence="7">1.1.2.4</ecNumber>
    </recommendedName>
</protein>
<dbReference type="AlphaFoldDB" id="A1ZQQ0"/>
<dbReference type="OrthoDB" id="9767256at2"/>
<evidence type="ECO:0000313" key="10">
    <source>
        <dbReference type="Proteomes" id="UP000004095"/>
    </source>
</evidence>
<dbReference type="GO" id="GO:0008720">
    <property type="term" value="F:D-lactate dehydrogenase (NAD+) activity"/>
    <property type="evidence" value="ECO:0007669"/>
    <property type="project" value="TreeGrafter"/>
</dbReference>
<dbReference type="SUPFAM" id="SSF56176">
    <property type="entry name" value="FAD-binding/transporter-associated domain-like"/>
    <property type="match status" value="1"/>
</dbReference>
<keyword evidence="10" id="KW-1185">Reference proteome</keyword>
<name>A1ZQQ0_MICM2</name>
<gene>
    <name evidence="9" type="ORF">M23134_06515</name>
</gene>
<reference evidence="9 10" key="1">
    <citation type="submission" date="2007-01" db="EMBL/GenBank/DDBJ databases">
        <authorList>
            <person name="Haygood M."/>
            <person name="Podell S."/>
            <person name="Anderson C."/>
            <person name="Hopkinson B."/>
            <person name="Roe K."/>
            <person name="Barbeau K."/>
            <person name="Gaasterland T."/>
            <person name="Ferriera S."/>
            <person name="Johnson J."/>
            <person name="Kravitz S."/>
            <person name="Beeson K."/>
            <person name="Sutton G."/>
            <person name="Rogers Y.-H."/>
            <person name="Friedman R."/>
            <person name="Frazier M."/>
            <person name="Venter J.C."/>
        </authorList>
    </citation>
    <scope>NUCLEOTIDE SEQUENCE [LARGE SCALE GENOMIC DNA]</scope>
    <source>
        <strain evidence="9 10">ATCC 23134</strain>
    </source>
</reference>
<keyword evidence="6" id="KW-0560">Oxidoreductase</keyword>
<dbReference type="InterPro" id="IPR006094">
    <property type="entry name" value="Oxid_FAD_bind_N"/>
</dbReference>
<dbReference type="EC" id="1.1.2.4" evidence="7"/>
<sequence>MNSEKTISIQGLFEEPGKVLSDNETLENYAVSLTGTTVYPCCVVLPDSINDLQKLLVWAKNTGAALYPICKGKNWGYGSAQGTKPNQVIVELSKMDNIVEVNEQLGYVTIQPGVTQGQLSAHLEHTGSRLQMDVTAGPVTSSVLANFLERGFGHTDYGNRYNSIISLKVLLPNGQIVQTGFGAFQQKNHDRNIFRQGVGPCLDGMFLQSNLGIVLEMTLELMPKPDHFCMFAVATKHESDLGNLVEVMRELRLKGIVNSAVHITNKSRASGNEKENVTGAWSLTGSVSSEKGVAHARKKAVKKAFKKGVKGCKIHFVTDAFLNRLHWIDKNLKKLPFLHTFQFVVGLQKGIPSNRPISILLNKPNVDHIKYAKDFDGRFRWLNATCNATQTNIEKLYALVTALCDKYHYELKVTFTFITPRTLVMIANTDCSDAPEEVQKAEAFYKEGAKALVAQGFYPYRGGIGAFEGYKEGLQPEYVDLLGALKTSFDPENILAPGKYNM</sequence>
<dbReference type="GO" id="GO:0004458">
    <property type="term" value="F:D-lactate dehydrogenase (cytochrome) activity"/>
    <property type="evidence" value="ECO:0007669"/>
    <property type="project" value="UniProtKB-EC"/>
</dbReference>
<dbReference type="InterPro" id="IPR036318">
    <property type="entry name" value="FAD-bd_PCMH-like_sf"/>
</dbReference>
<evidence type="ECO:0000256" key="7">
    <source>
        <dbReference type="ARBA" id="ARBA00038897"/>
    </source>
</evidence>
<dbReference type="InterPro" id="IPR016164">
    <property type="entry name" value="FAD-linked_Oxase-like_C"/>
</dbReference>
<comment type="similarity">
    <text evidence="2">Belongs to the FAD-binding oxidoreductase/transferase type 4 family.</text>
</comment>
<dbReference type="InterPro" id="IPR004113">
    <property type="entry name" value="FAD-bd_oxidored_4_C"/>
</dbReference>
<evidence type="ECO:0000256" key="2">
    <source>
        <dbReference type="ARBA" id="ARBA00008000"/>
    </source>
</evidence>
<dbReference type="Gene3D" id="3.30.465.10">
    <property type="match status" value="1"/>
</dbReference>
<comment type="caution">
    <text evidence="9">The sequence shown here is derived from an EMBL/GenBank/DDBJ whole genome shotgun (WGS) entry which is preliminary data.</text>
</comment>
<dbReference type="GO" id="GO:1903457">
    <property type="term" value="P:lactate catabolic process"/>
    <property type="evidence" value="ECO:0007669"/>
    <property type="project" value="TreeGrafter"/>
</dbReference>
<evidence type="ECO:0000256" key="3">
    <source>
        <dbReference type="ARBA" id="ARBA00022630"/>
    </source>
</evidence>
<accession>A1ZQQ0</accession>
<comment type="cofactor">
    <cofactor evidence="1">
        <name>FAD</name>
        <dbReference type="ChEBI" id="CHEBI:57692"/>
    </cofactor>
</comment>
<dbReference type="InterPro" id="IPR016166">
    <property type="entry name" value="FAD-bd_PCMH"/>
</dbReference>
<feature type="domain" description="FAD-binding PCMH-type" evidence="8">
    <location>
        <begin position="36"/>
        <end position="224"/>
    </location>
</feature>
<dbReference type="RefSeq" id="WP_002699860.1">
    <property type="nucleotide sequence ID" value="NZ_AAWS01000025.1"/>
</dbReference>
<dbReference type="EMBL" id="AAWS01000025">
    <property type="protein sequence ID" value="EAY27205.1"/>
    <property type="molecule type" value="Genomic_DNA"/>
</dbReference>
<dbReference type="Gene3D" id="3.40.462.10">
    <property type="entry name" value="FAD-linked oxidases, C-terminal domain"/>
    <property type="match status" value="1"/>
</dbReference>
<dbReference type="Gene3D" id="3.30.43.10">
    <property type="entry name" value="Uridine Diphospho-n-acetylenolpyruvylglucosamine Reductase, domain 2"/>
    <property type="match status" value="1"/>
</dbReference>
<evidence type="ECO:0000313" key="9">
    <source>
        <dbReference type="EMBL" id="EAY27205.1"/>
    </source>
</evidence>
<organism evidence="9 10">
    <name type="scientific">Microscilla marina ATCC 23134</name>
    <dbReference type="NCBI Taxonomy" id="313606"/>
    <lineage>
        <taxon>Bacteria</taxon>
        <taxon>Pseudomonadati</taxon>
        <taxon>Bacteroidota</taxon>
        <taxon>Cytophagia</taxon>
        <taxon>Cytophagales</taxon>
        <taxon>Microscillaceae</taxon>
        <taxon>Microscilla</taxon>
    </lineage>
</organism>